<feature type="compositionally biased region" description="Polar residues" evidence="2">
    <location>
        <begin position="105"/>
        <end position="131"/>
    </location>
</feature>
<feature type="region of interest" description="Disordered" evidence="2">
    <location>
        <begin position="97"/>
        <end position="150"/>
    </location>
</feature>
<name>A0AA86UML7_9EUKA</name>
<feature type="coiled-coil region" evidence="1">
    <location>
        <begin position="23"/>
        <end position="73"/>
    </location>
</feature>
<gene>
    <name evidence="4" type="ORF">HINF_LOCUS23548</name>
    <name evidence="3" type="ORF">HINF_LOCUS44926</name>
</gene>
<feature type="region of interest" description="Disordered" evidence="2">
    <location>
        <begin position="171"/>
        <end position="197"/>
    </location>
</feature>
<evidence type="ECO:0000313" key="4">
    <source>
        <dbReference type="EMBL" id="CAL6012941.1"/>
    </source>
</evidence>
<feature type="coiled-coil region" evidence="1">
    <location>
        <begin position="444"/>
        <end position="474"/>
    </location>
</feature>
<evidence type="ECO:0000256" key="1">
    <source>
        <dbReference type="SAM" id="Coils"/>
    </source>
</evidence>
<evidence type="ECO:0000313" key="5">
    <source>
        <dbReference type="Proteomes" id="UP001642409"/>
    </source>
</evidence>
<organism evidence="3">
    <name type="scientific">Hexamita inflata</name>
    <dbReference type="NCBI Taxonomy" id="28002"/>
    <lineage>
        <taxon>Eukaryota</taxon>
        <taxon>Metamonada</taxon>
        <taxon>Diplomonadida</taxon>
        <taxon>Hexamitidae</taxon>
        <taxon>Hexamitinae</taxon>
        <taxon>Hexamita</taxon>
    </lineage>
</organism>
<sequence length="505" mass="59776">MQQVQFPNQQSYTNRFKPSAQLLKITQKRMEEAQRMLQHLRTRLNQAKTNTERASIQKHIEQLQVEFQRYLQELKPETAKSSNQEQQQFNNQNSTEYLEEEPVQATIQSQSQKQPSLVEQNLQRRLNNQPPKTEPKPRTWTELTKNNVQKLNSEEQQLQKSLKMKNLNYQADLKREDKLRNSKPTPNPKNEPKIYDSNAFKTLGANDLKIKDEIPLSKTQLRLEMETELKNRPQKAKEPFVPFDGLPKDTIVNGKVKTSAIPDKFMKGKEFDNESKIAPDRTNLTIVYKQKKEFEQKELNETQQQEIETERRKQIAEKYKQEQLIKRNTLTESALEENAYNTQKTVQDRYGGLRHISDQEINFGANYYNRNRILLKQNTQNDTQFDDNSYLKRIDKADTKRAQQNHVAVVPLTEEEKYDIELKKFLLRNPQRKPLDESDVAIFNEHINHQNTKIQERQAQLQKEKQYNQELQEHDKIKSLQNEDIIDERCASMNSAPRMIKGRIW</sequence>
<keyword evidence="5" id="KW-1185">Reference proteome</keyword>
<protein>
    <submittedName>
        <fullName evidence="3">V-SNARE N-terminal domain-containing protein</fullName>
    </submittedName>
    <submittedName>
        <fullName evidence="4">V-SNARE_N-terminal domain-containing protein</fullName>
    </submittedName>
</protein>
<reference evidence="4 5" key="2">
    <citation type="submission" date="2024-07" db="EMBL/GenBank/DDBJ databases">
        <authorList>
            <person name="Akdeniz Z."/>
        </authorList>
    </citation>
    <scope>NUCLEOTIDE SEQUENCE [LARGE SCALE GENOMIC DNA]</scope>
</reference>
<evidence type="ECO:0000256" key="2">
    <source>
        <dbReference type="SAM" id="MobiDB-lite"/>
    </source>
</evidence>
<dbReference type="EMBL" id="CATOUU010000884">
    <property type="protein sequence ID" value="CAI9957281.1"/>
    <property type="molecule type" value="Genomic_DNA"/>
</dbReference>
<accession>A0AA86UML7</accession>
<reference evidence="3" key="1">
    <citation type="submission" date="2023-06" db="EMBL/GenBank/DDBJ databases">
        <authorList>
            <person name="Kurt Z."/>
        </authorList>
    </citation>
    <scope>NUCLEOTIDE SEQUENCE</scope>
</reference>
<proteinExistence type="predicted"/>
<evidence type="ECO:0000313" key="3">
    <source>
        <dbReference type="EMBL" id="CAI9957281.1"/>
    </source>
</evidence>
<dbReference type="Proteomes" id="UP001642409">
    <property type="component" value="Unassembled WGS sequence"/>
</dbReference>
<feature type="compositionally biased region" description="Polar residues" evidence="2">
    <location>
        <begin position="141"/>
        <end position="150"/>
    </location>
</feature>
<dbReference type="EMBL" id="CAXDID020000067">
    <property type="protein sequence ID" value="CAL6012941.1"/>
    <property type="molecule type" value="Genomic_DNA"/>
</dbReference>
<keyword evidence="1" id="KW-0175">Coiled coil</keyword>
<comment type="caution">
    <text evidence="3">The sequence shown here is derived from an EMBL/GenBank/DDBJ whole genome shotgun (WGS) entry which is preliminary data.</text>
</comment>
<dbReference type="AlphaFoldDB" id="A0AA86UML7"/>